<sequence length="256" mass="29210">MTDFGLLSRGELQAMADAAREVLTCQRVLTKTGDNVVGEILRGAGTFFEWRHYPQGDIYDSEHHAQYYYHAHPEEERVSGEHGHFHTFLRPLGMPAGVAPAPVPDLKEPSSENDALCHLVGISMDRAGLPIRLFTTNRWVTGETWYSAGDVVRMLDCFVIDHARPSWPANRWITALMRMFRPQIVELLHARDAEIQRRSGMHPRVNIFEDRDLEVTSEMRVSIEDQIARIELALARVRRREAPAERSLLKSSSQIN</sequence>
<comment type="caution">
    <text evidence="2">The sequence shown here is derived from an EMBL/GenBank/DDBJ whole genome shotgun (WGS) entry which is preliminary data.</text>
</comment>
<dbReference type="Proteomes" id="UP000321523">
    <property type="component" value="Unassembled WGS sequence"/>
</dbReference>
<name>A0A512DRA7_9PROT</name>
<organism evidence="2 3">
    <name type="scientific">Skermanella aerolata</name>
    <dbReference type="NCBI Taxonomy" id="393310"/>
    <lineage>
        <taxon>Bacteria</taxon>
        <taxon>Pseudomonadati</taxon>
        <taxon>Pseudomonadota</taxon>
        <taxon>Alphaproteobacteria</taxon>
        <taxon>Rhodospirillales</taxon>
        <taxon>Azospirillaceae</taxon>
        <taxon>Skermanella</taxon>
    </lineage>
</organism>
<proteinExistence type="predicted"/>
<evidence type="ECO:0000313" key="3">
    <source>
        <dbReference type="Proteomes" id="UP000321523"/>
    </source>
</evidence>
<dbReference type="InterPro" id="IPR054242">
    <property type="entry name" value="DUF6969"/>
</dbReference>
<gene>
    <name evidence="2" type="ORF">SAE02_31130</name>
</gene>
<reference evidence="2 3" key="1">
    <citation type="submission" date="2019-07" db="EMBL/GenBank/DDBJ databases">
        <title>Whole genome shotgun sequence of Skermanella aerolata NBRC 106429.</title>
        <authorList>
            <person name="Hosoyama A."/>
            <person name="Uohara A."/>
            <person name="Ohji S."/>
            <person name="Ichikawa N."/>
        </authorList>
    </citation>
    <scope>NUCLEOTIDE SEQUENCE [LARGE SCALE GENOMIC DNA]</scope>
    <source>
        <strain evidence="2 3">NBRC 106429</strain>
    </source>
</reference>
<evidence type="ECO:0000313" key="2">
    <source>
        <dbReference type="EMBL" id="GEO38965.1"/>
    </source>
</evidence>
<dbReference type="EMBL" id="BJYZ01000013">
    <property type="protein sequence ID" value="GEO38965.1"/>
    <property type="molecule type" value="Genomic_DNA"/>
</dbReference>
<dbReference type="OrthoDB" id="6115415at2"/>
<keyword evidence="3" id="KW-1185">Reference proteome</keyword>
<accession>A0A512DRA7</accession>
<evidence type="ECO:0000259" key="1">
    <source>
        <dbReference type="Pfam" id="PF22308"/>
    </source>
</evidence>
<dbReference type="Pfam" id="PF22308">
    <property type="entry name" value="DUF6969"/>
    <property type="match status" value="1"/>
</dbReference>
<protein>
    <recommendedName>
        <fullName evidence="1">DUF6969 domain-containing protein</fullName>
    </recommendedName>
</protein>
<dbReference type="AlphaFoldDB" id="A0A512DRA7"/>
<dbReference type="RefSeq" id="WP_044429081.1">
    <property type="nucleotide sequence ID" value="NZ_BJYZ01000013.1"/>
</dbReference>
<feature type="domain" description="DUF6969" evidence="1">
    <location>
        <begin position="17"/>
        <end position="221"/>
    </location>
</feature>